<sequence length="306" mass="32199">MCCVFTTVRVPATTANIGPGFDCLGAALTLYNEFTFNRSTSDRALTITVAGINAEQVGRNADNLVYQAFSQLFQHIGQAVPPISLHIQMNVPLSRGLGSSATAIIGGLVGANELAGQPLSQAQLAELATVMEGHPDNVVPALLGGARISAVGIERAWEVAELVWHPQIVPVVAIPDFELSTQSARSVLPETYSRSDAVFNTSHLALLLQGLAMNNADWLKAALQDKIHQPFRQSLIVGYEAVHAAAIAAGAHGLVISGAGPTLLALCPAARAEAVSHAMLNTWKNISVNATTMVLRLDTTGTVVRV</sequence>
<evidence type="ECO:0000256" key="10">
    <source>
        <dbReference type="ARBA" id="ARBA00022840"/>
    </source>
</evidence>
<dbReference type="SUPFAM" id="SSF54211">
    <property type="entry name" value="Ribosomal protein S5 domain 2-like"/>
    <property type="match status" value="1"/>
</dbReference>
<dbReference type="Gene3D" id="3.30.70.890">
    <property type="entry name" value="GHMP kinase, C-terminal domain"/>
    <property type="match status" value="1"/>
</dbReference>
<evidence type="ECO:0000256" key="9">
    <source>
        <dbReference type="ARBA" id="ARBA00022777"/>
    </source>
</evidence>
<evidence type="ECO:0000259" key="14">
    <source>
        <dbReference type="Pfam" id="PF00288"/>
    </source>
</evidence>
<comment type="function">
    <text evidence="12 13">Catalyzes the ATP-dependent phosphorylation of L-homoserine to L-homoserine phosphate.</text>
</comment>
<dbReference type="NCBIfam" id="NF002288">
    <property type="entry name" value="PRK01212.1-4"/>
    <property type="match status" value="1"/>
</dbReference>
<evidence type="ECO:0000256" key="4">
    <source>
        <dbReference type="ARBA" id="ARBA00017858"/>
    </source>
</evidence>
<evidence type="ECO:0000256" key="2">
    <source>
        <dbReference type="ARBA" id="ARBA00007370"/>
    </source>
</evidence>
<evidence type="ECO:0000313" key="16">
    <source>
        <dbReference type="EMBL" id="MBE9031269.1"/>
    </source>
</evidence>
<keyword evidence="17" id="KW-1185">Reference proteome</keyword>
<keyword evidence="10 13" id="KW-0067">ATP-binding</keyword>
<dbReference type="Gene3D" id="3.30.230.10">
    <property type="match status" value="1"/>
</dbReference>
<feature type="domain" description="GHMP kinase N-terminal" evidence="14">
    <location>
        <begin position="63"/>
        <end position="145"/>
    </location>
</feature>
<keyword evidence="7 13" id="KW-0791">Threonine biosynthesis</keyword>
<dbReference type="InterPro" id="IPR006204">
    <property type="entry name" value="GHMP_kinase_N_dom"/>
</dbReference>
<dbReference type="EC" id="2.7.1.39" evidence="3 13"/>
<evidence type="ECO:0000256" key="11">
    <source>
        <dbReference type="ARBA" id="ARBA00049375"/>
    </source>
</evidence>
<comment type="subcellular location">
    <subcellularLocation>
        <location evidence="13">Cytoplasm</location>
    </subcellularLocation>
</comment>
<proteinExistence type="inferred from homology"/>
<dbReference type="GO" id="GO:0005524">
    <property type="term" value="F:ATP binding"/>
    <property type="evidence" value="ECO:0007669"/>
    <property type="project" value="UniProtKB-UniRule"/>
</dbReference>
<organism evidence="16 17">
    <name type="scientific">Romeriopsis navalis LEGE 11480</name>
    <dbReference type="NCBI Taxonomy" id="2777977"/>
    <lineage>
        <taxon>Bacteria</taxon>
        <taxon>Bacillati</taxon>
        <taxon>Cyanobacteriota</taxon>
        <taxon>Cyanophyceae</taxon>
        <taxon>Leptolyngbyales</taxon>
        <taxon>Leptolyngbyaceae</taxon>
        <taxon>Romeriopsis</taxon>
        <taxon>Romeriopsis navalis</taxon>
    </lineage>
</organism>
<feature type="domain" description="GHMP kinase C-terminal" evidence="15">
    <location>
        <begin position="214"/>
        <end position="284"/>
    </location>
</feature>
<keyword evidence="8 13" id="KW-0547">Nucleotide-binding</keyword>
<keyword evidence="6 13" id="KW-0808">Transferase</keyword>
<dbReference type="AlphaFoldDB" id="A0A928VSG4"/>
<evidence type="ECO:0000313" key="17">
    <source>
        <dbReference type="Proteomes" id="UP000625316"/>
    </source>
</evidence>
<evidence type="ECO:0000256" key="7">
    <source>
        <dbReference type="ARBA" id="ARBA00022697"/>
    </source>
</evidence>
<comment type="catalytic activity">
    <reaction evidence="11 13">
        <text>L-homoserine + ATP = O-phospho-L-homoserine + ADP + H(+)</text>
        <dbReference type="Rhea" id="RHEA:13985"/>
        <dbReference type="ChEBI" id="CHEBI:15378"/>
        <dbReference type="ChEBI" id="CHEBI:30616"/>
        <dbReference type="ChEBI" id="CHEBI:57476"/>
        <dbReference type="ChEBI" id="CHEBI:57590"/>
        <dbReference type="ChEBI" id="CHEBI:456216"/>
        <dbReference type="EC" id="2.7.1.39"/>
    </reaction>
</comment>
<dbReference type="PRINTS" id="PR00958">
    <property type="entry name" value="HOMSERKINASE"/>
</dbReference>
<dbReference type="EMBL" id="JADEXQ010000057">
    <property type="protein sequence ID" value="MBE9031269.1"/>
    <property type="molecule type" value="Genomic_DNA"/>
</dbReference>
<dbReference type="PROSITE" id="PS00627">
    <property type="entry name" value="GHMP_KINASES_ATP"/>
    <property type="match status" value="1"/>
</dbReference>
<dbReference type="PANTHER" id="PTHR20861">
    <property type="entry name" value="HOMOSERINE/4-DIPHOSPHOCYTIDYL-2-C-METHYL-D-ERYTHRITOL KINASE"/>
    <property type="match status" value="1"/>
</dbReference>
<evidence type="ECO:0000256" key="6">
    <source>
        <dbReference type="ARBA" id="ARBA00022679"/>
    </source>
</evidence>
<evidence type="ECO:0000256" key="13">
    <source>
        <dbReference type="HAMAP-Rule" id="MF_00384"/>
    </source>
</evidence>
<dbReference type="Proteomes" id="UP000625316">
    <property type="component" value="Unassembled WGS sequence"/>
</dbReference>
<reference evidence="16" key="1">
    <citation type="submission" date="2020-10" db="EMBL/GenBank/DDBJ databases">
        <authorList>
            <person name="Castelo-Branco R."/>
            <person name="Eusebio N."/>
            <person name="Adriana R."/>
            <person name="Vieira A."/>
            <person name="Brugerolle De Fraissinette N."/>
            <person name="Rezende De Castro R."/>
            <person name="Schneider M.P."/>
            <person name="Vasconcelos V."/>
            <person name="Leao P.N."/>
        </authorList>
    </citation>
    <scope>NUCLEOTIDE SEQUENCE</scope>
    <source>
        <strain evidence="16">LEGE 11480</strain>
    </source>
</reference>
<dbReference type="InterPro" id="IPR020568">
    <property type="entry name" value="Ribosomal_Su5_D2-typ_SF"/>
</dbReference>
<name>A0A928VSG4_9CYAN</name>
<evidence type="ECO:0000256" key="1">
    <source>
        <dbReference type="ARBA" id="ARBA00005015"/>
    </source>
</evidence>
<evidence type="ECO:0000256" key="12">
    <source>
        <dbReference type="ARBA" id="ARBA00049954"/>
    </source>
</evidence>
<dbReference type="HAMAP" id="MF_00384">
    <property type="entry name" value="Homoser_kinase"/>
    <property type="match status" value="1"/>
</dbReference>
<evidence type="ECO:0000256" key="3">
    <source>
        <dbReference type="ARBA" id="ARBA00012078"/>
    </source>
</evidence>
<evidence type="ECO:0000256" key="8">
    <source>
        <dbReference type="ARBA" id="ARBA00022741"/>
    </source>
</evidence>
<dbReference type="PANTHER" id="PTHR20861:SF1">
    <property type="entry name" value="HOMOSERINE KINASE"/>
    <property type="match status" value="1"/>
</dbReference>
<dbReference type="PIRSF" id="PIRSF000676">
    <property type="entry name" value="Homoser_kin"/>
    <property type="match status" value="1"/>
</dbReference>
<comment type="similarity">
    <text evidence="2 13">Belongs to the GHMP kinase family. Homoserine kinase subfamily.</text>
</comment>
<keyword evidence="13" id="KW-0963">Cytoplasm</keyword>
<dbReference type="GO" id="GO:0009088">
    <property type="term" value="P:threonine biosynthetic process"/>
    <property type="evidence" value="ECO:0007669"/>
    <property type="project" value="UniProtKB-UniRule"/>
</dbReference>
<dbReference type="GO" id="GO:0004413">
    <property type="term" value="F:homoserine kinase activity"/>
    <property type="evidence" value="ECO:0007669"/>
    <property type="project" value="UniProtKB-UniRule"/>
</dbReference>
<evidence type="ECO:0000256" key="5">
    <source>
        <dbReference type="ARBA" id="ARBA00022605"/>
    </source>
</evidence>
<accession>A0A928VSG4</accession>
<dbReference type="SUPFAM" id="SSF55060">
    <property type="entry name" value="GHMP Kinase, C-terminal domain"/>
    <property type="match status" value="1"/>
</dbReference>
<dbReference type="InterPro" id="IPR036554">
    <property type="entry name" value="GHMP_kinase_C_sf"/>
</dbReference>
<comment type="pathway">
    <text evidence="1 13">Amino-acid biosynthesis; L-threonine biosynthesis; L-threonine from L-aspartate: step 4/5.</text>
</comment>
<comment type="caution">
    <text evidence="16">The sequence shown here is derived from an EMBL/GenBank/DDBJ whole genome shotgun (WGS) entry which is preliminary data.</text>
</comment>
<dbReference type="Pfam" id="PF08544">
    <property type="entry name" value="GHMP_kinases_C"/>
    <property type="match status" value="1"/>
</dbReference>
<keyword evidence="9 13" id="KW-0418">Kinase</keyword>
<keyword evidence="5 13" id="KW-0028">Amino-acid biosynthesis</keyword>
<feature type="binding site" evidence="13">
    <location>
        <begin position="92"/>
        <end position="102"/>
    </location>
    <ligand>
        <name>ATP</name>
        <dbReference type="ChEBI" id="CHEBI:30616"/>
    </ligand>
</feature>
<dbReference type="InterPro" id="IPR013750">
    <property type="entry name" value="GHMP_kinase_C_dom"/>
</dbReference>
<protein>
    <recommendedName>
        <fullName evidence="4 13">Homoserine kinase</fullName>
        <shortName evidence="13">HK</shortName>
        <shortName evidence="13">HSK</shortName>
        <ecNumber evidence="3 13">2.7.1.39</ecNumber>
    </recommendedName>
</protein>
<dbReference type="InterPro" id="IPR014721">
    <property type="entry name" value="Ribsml_uS5_D2-typ_fold_subgr"/>
</dbReference>
<evidence type="ECO:0000259" key="15">
    <source>
        <dbReference type="Pfam" id="PF08544"/>
    </source>
</evidence>
<dbReference type="NCBIfam" id="TIGR00191">
    <property type="entry name" value="thrB"/>
    <property type="match status" value="1"/>
</dbReference>
<dbReference type="InterPro" id="IPR000870">
    <property type="entry name" value="Homoserine_kinase"/>
</dbReference>
<dbReference type="InterPro" id="IPR006203">
    <property type="entry name" value="GHMP_knse_ATP-bd_CS"/>
</dbReference>
<gene>
    <name evidence="13" type="primary">thrB</name>
    <name evidence="16" type="ORF">IQ266_16160</name>
</gene>
<dbReference type="Pfam" id="PF00288">
    <property type="entry name" value="GHMP_kinases_N"/>
    <property type="match status" value="1"/>
</dbReference>
<dbReference type="GO" id="GO:0005737">
    <property type="term" value="C:cytoplasm"/>
    <property type="evidence" value="ECO:0007669"/>
    <property type="project" value="UniProtKB-SubCell"/>
</dbReference>